<dbReference type="Proteomes" id="UP000439903">
    <property type="component" value="Unassembled WGS sequence"/>
</dbReference>
<gene>
    <name evidence="1" type="ORF">F8M41_022904</name>
</gene>
<evidence type="ECO:0000313" key="1">
    <source>
        <dbReference type="EMBL" id="KAF0484868.1"/>
    </source>
</evidence>
<sequence length="78" mass="9278">MFEPILNEFLDYIPYKEKLVDAIFTIDVLWANVPVHFILVFPCVWVRLGKVDSILSKRPRRYLELIHDTFIGWNVNLS</sequence>
<evidence type="ECO:0000313" key="2">
    <source>
        <dbReference type="Proteomes" id="UP000439903"/>
    </source>
</evidence>
<name>A0A8H4EHQ2_GIGMA</name>
<protein>
    <submittedName>
        <fullName evidence="1">Uncharacterized protein</fullName>
    </submittedName>
</protein>
<dbReference type="EMBL" id="WTPW01000727">
    <property type="protein sequence ID" value="KAF0484868.1"/>
    <property type="molecule type" value="Genomic_DNA"/>
</dbReference>
<organism evidence="1 2">
    <name type="scientific">Gigaspora margarita</name>
    <dbReference type="NCBI Taxonomy" id="4874"/>
    <lineage>
        <taxon>Eukaryota</taxon>
        <taxon>Fungi</taxon>
        <taxon>Fungi incertae sedis</taxon>
        <taxon>Mucoromycota</taxon>
        <taxon>Glomeromycotina</taxon>
        <taxon>Glomeromycetes</taxon>
        <taxon>Diversisporales</taxon>
        <taxon>Gigasporaceae</taxon>
        <taxon>Gigaspora</taxon>
    </lineage>
</organism>
<keyword evidence="2" id="KW-1185">Reference proteome</keyword>
<accession>A0A8H4EHQ2</accession>
<dbReference type="AlphaFoldDB" id="A0A8H4EHQ2"/>
<proteinExistence type="predicted"/>
<reference evidence="1 2" key="1">
    <citation type="journal article" date="2019" name="Environ. Microbiol.">
        <title>At the nexus of three kingdoms: the genome of the mycorrhizal fungus Gigaspora margarita provides insights into plant, endobacterial and fungal interactions.</title>
        <authorList>
            <person name="Venice F."/>
            <person name="Ghignone S."/>
            <person name="Salvioli di Fossalunga A."/>
            <person name="Amselem J."/>
            <person name="Novero M."/>
            <person name="Xianan X."/>
            <person name="Sedzielewska Toro K."/>
            <person name="Morin E."/>
            <person name="Lipzen A."/>
            <person name="Grigoriev I.V."/>
            <person name="Henrissat B."/>
            <person name="Martin F.M."/>
            <person name="Bonfante P."/>
        </authorList>
    </citation>
    <scope>NUCLEOTIDE SEQUENCE [LARGE SCALE GENOMIC DNA]</scope>
    <source>
        <strain evidence="1 2">BEG34</strain>
    </source>
</reference>
<comment type="caution">
    <text evidence="1">The sequence shown here is derived from an EMBL/GenBank/DDBJ whole genome shotgun (WGS) entry which is preliminary data.</text>
</comment>